<comment type="caution">
    <text evidence="1">The sequence shown here is derived from an EMBL/GenBank/DDBJ whole genome shotgun (WGS) entry which is preliminary data.</text>
</comment>
<reference evidence="1 2" key="1">
    <citation type="journal article" date="2014" name="PLoS Genet.">
        <title>Phylogenetically driven sequencing of extremely halophilic archaea reveals strategies for static and dynamic osmo-response.</title>
        <authorList>
            <person name="Becker E.A."/>
            <person name="Seitzer P.M."/>
            <person name="Tritt A."/>
            <person name="Larsen D."/>
            <person name="Krusor M."/>
            <person name="Yao A.I."/>
            <person name="Wu D."/>
            <person name="Madern D."/>
            <person name="Eisen J.A."/>
            <person name="Darling A.E."/>
            <person name="Facciotti M.T."/>
        </authorList>
    </citation>
    <scope>NUCLEOTIDE SEQUENCE [LARGE SCALE GENOMIC DNA]</scope>
    <source>
        <strain evidence="2">DSM 18310 / JCM 13924 / TL6</strain>
    </source>
</reference>
<evidence type="ECO:0000313" key="2">
    <source>
        <dbReference type="Proteomes" id="UP000011559"/>
    </source>
</evidence>
<proteinExistence type="predicted"/>
<dbReference type="Proteomes" id="UP000011559">
    <property type="component" value="Unassembled WGS sequence"/>
</dbReference>
<keyword evidence="2" id="KW-1185">Reference proteome</keyword>
<gene>
    <name evidence="1" type="ORF">C457_19208</name>
</gene>
<organism evidence="1 2">
    <name type="scientific">Haloferax prahovense (strain DSM 18310 / JCM 13924 / TL6)</name>
    <dbReference type="NCBI Taxonomy" id="1227461"/>
    <lineage>
        <taxon>Archaea</taxon>
        <taxon>Methanobacteriati</taxon>
        <taxon>Methanobacteriota</taxon>
        <taxon>Stenosarchaea group</taxon>
        <taxon>Halobacteria</taxon>
        <taxon>Halobacteriales</taxon>
        <taxon>Haloferacaceae</taxon>
        <taxon>Haloferax</taxon>
    </lineage>
</organism>
<name>M0FTN0_HALPT</name>
<evidence type="ECO:0000313" key="1">
    <source>
        <dbReference type="EMBL" id="ELZ63401.1"/>
    </source>
</evidence>
<sequence length="77" mass="9124">MRSYRHGTKSFIEFMSTYLQDHPKRCPVCGNEARAQSEWRIEKRDEDGLHFMHACPECGAEEDVFLNLEPEHGRTRR</sequence>
<dbReference type="AlphaFoldDB" id="M0FTN0"/>
<dbReference type="EMBL" id="AOLG01000058">
    <property type="protein sequence ID" value="ELZ63401.1"/>
    <property type="molecule type" value="Genomic_DNA"/>
</dbReference>
<protein>
    <submittedName>
        <fullName evidence="1">Uncharacterized protein</fullName>
    </submittedName>
</protein>
<accession>M0FTN0</accession>